<dbReference type="InterPro" id="IPR027417">
    <property type="entry name" value="P-loop_NTPase"/>
</dbReference>
<dbReference type="PANTHER" id="PTHR45772">
    <property type="entry name" value="CONSERVED COMPONENT OF ABC TRANSPORTER FOR NATURAL AMINO ACIDS-RELATED"/>
    <property type="match status" value="1"/>
</dbReference>
<evidence type="ECO:0000313" key="13">
    <source>
        <dbReference type="Proteomes" id="UP000216885"/>
    </source>
</evidence>
<keyword evidence="5" id="KW-0547">Nucleotide-binding</keyword>
<dbReference type="Proteomes" id="UP000216885">
    <property type="component" value="Unassembled WGS sequence"/>
</dbReference>
<dbReference type="GO" id="GO:0005524">
    <property type="term" value="F:ATP binding"/>
    <property type="evidence" value="ECO:0007669"/>
    <property type="project" value="UniProtKB-KW"/>
</dbReference>
<evidence type="ECO:0000259" key="11">
    <source>
        <dbReference type="PROSITE" id="PS50893"/>
    </source>
</evidence>
<dbReference type="InterPro" id="IPR032823">
    <property type="entry name" value="BCA_ABC_TP_C"/>
</dbReference>
<evidence type="ECO:0000256" key="6">
    <source>
        <dbReference type="ARBA" id="ARBA00022840"/>
    </source>
</evidence>
<evidence type="ECO:0000256" key="7">
    <source>
        <dbReference type="ARBA" id="ARBA00022989"/>
    </source>
</evidence>
<dbReference type="Pfam" id="PF12399">
    <property type="entry name" value="BCA_ABC_TP_C"/>
    <property type="match status" value="1"/>
</dbReference>
<keyword evidence="6" id="KW-0067">ATP-binding</keyword>
<dbReference type="GO" id="GO:0015658">
    <property type="term" value="F:branched-chain amino acid transmembrane transporter activity"/>
    <property type="evidence" value="ECO:0007669"/>
    <property type="project" value="InterPro"/>
</dbReference>
<dbReference type="EMBL" id="NEVQ01000009">
    <property type="protein sequence ID" value="OZI58346.1"/>
    <property type="molecule type" value="Genomic_DNA"/>
</dbReference>
<evidence type="ECO:0000256" key="3">
    <source>
        <dbReference type="ARBA" id="ARBA00022475"/>
    </source>
</evidence>
<proteinExistence type="predicted"/>
<name>A0A261U8T7_9BORD</name>
<dbReference type="GO" id="GO:0005886">
    <property type="term" value="C:plasma membrane"/>
    <property type="evidence" value="ECO:0007669"/>
    <property type="project" value="UniProtKB-SubCell"/>
</dbReference>
<dbReference type="PROSITE" id="PS50893">
    <property type="entry name" value="ABC_TRANSPORTER_2"/>
    <property type="match status" value="1"/>
</dbReference>
<dbReference type="CDD" id="cd06581">
    <property type="entry name" value="TM_PBP1_LivM_like"/>
    <property type="match status" value="1"/>
</dbReference>
<protein>
    <submittedName>
        <fullName evidence="12">Metal-dependent hydrolase</fullName>
    </submittedName>
</protein>
<feature type="transmembrane region" description="Helical" evidence="10">
    <location>
        <begin position="202"/>
        <end position="222"/>
    </location>
</feature>
<dbReference type="AlphaFoldDB" id="A0A261U8T7"/>
<dbReference type="InterPro" id="IPR003439">
    <property type="entry name" value="ABC_transporter-like_ATP-bd"/>
</dbReference>
<dbReference type="InterPro" id="IPR043428">
    <property type="entry name" value="LivM-like"/>
</dbReference>
<dbReference type="Pfam" id="PF02653">
    <property type="entry name" value="BPD_transp_2"/>
    <property type="match status" value="1"/>
</dbReference>
<evidence type="ECO:0000256" key="4">
    <source>
        <dbReference type="ARBA" id="ARBA00022692"/>
    </source>
</evidence>
<keyword evidence="3" id="KW-1003">Cell membrane</keyword>
<evidence type="ECO:0000256" key="5">
    <source>
        <dbReference type="ARBA" id="ARBA00022741"/>
    </source>
</evidence>
<dbReference type="Gene3D" id="3.40.50.300">
    <property type="entry name" value="P-loop containing nucleotide triphosphate hydrolases"/>
    <property type="match status" value="1"/>
</dbReference>
<sequence length="612" mass="65592">MSNRILLIAFIALVAILPMVPATPEFWITQLNYIGLAAMVALGLVLLTGVGGLTSFGQAAFVGLGAYTTAVLTSHYDTSPWLALVAGLLFTAVIAYLLGLITLRLSGHYLPLGTIAWGLSLYFLFGNLDWLGKHDGIAGLEPISLFGFSLANGRHIYYLIWVFLLLSLWATSNLLSSRPGRAIRALKSGAGMAESMGVNTGAYKIIIFVWAALLACLSGWIYAHMQRAVSPSPFGLNYGIEYLFMAVVGGAGHVWGALVGSAVILGLKDQLQNLLPKLLDTDANFELIVFGVLLILVLQYAANGLWPILSAGWARLTGSEGSRRHRAPPPDAEALPHRDRPERGELVLDVEGIRKEFGGLVAVNDISFKVRAGEIVGLIGPNGAGKSTTFNLISGVLPATRGQVRFLGESINGRSARDIARRGVGRTFQHVQLLPGMSVLENVALGAHMRADVGVVAGALHADRAKEARLLHEAATQLKRVGLGDYLYEQAGNLALGQQRILEIARALASDPILLLLDEPAAGLRYKEKQELAQVLEQLRAEGMSILLVEHDMDFVMRLTNHLVVMDFGTKLAEGVPAEVQQNPAVLEAYLGGIDDDLPEADQGAPVTGSVQ</sequence>
<dbReference type="CDD" id="cd03219">
    <property type="entry name" value="ABC_Mj1267_LivG_branched"/>
    <property type="match status" value="1"/>
</dbReference>
<evidence type="ECO:0000256" key="9">
    <source>
        <dbReference type="SAM" id="MobiDB-lite"/>
    </source>
</evidence>
<keyword evidence="12" id="KW-0378">Hydrolase</keyword>
<dbReference type="Pfam" id="PF00005">
    <property type="entry name" value="ABC_tran"/>
    <property type="match status" value="1"/>
</dbReference>
<evidence type="ECO:0000256" key="1">
    <source>
        <dbReference type="ARBA" id="ARBA00004651"/>
    </source>
</evidence>
<keyword evidence="2" id="KW-0813">Transport</keyword>
<feature type="transmembrane region" description="Helical" evidence="10">
    <location>
        <begin position="156"/>
        <end position="175"/>
    </location>
</feature>
<evidence type="ECO:0000313" key="12">
    <source>
        <dbReference type="EMBL" id="OZI58346.1"/>
    </source>
</evidence>
<keyword evidence="13" id="KW-1185">Reference proteome</keyword>
<feature type="transmembrane region" description="Helical" evidence="10">
    <location>
        <begin position="287"/>
        <end position="309"/>
    </location>
</feature>
<keyword evidence="7 10" id="KW-1133">Transmembrane helix</keyword>
<reference evidence="12 13" key="1">
    <citation type="submission" date="2017-05" db="EMBL/GenBank/DDBJ databases">
        <title>Complete and WGS of Bordetella genogroups.</title>
        <authorList>
            <person name="Spilker T."/>
            <person name="LiPuma J."/>
        </authorList>
    </citation>
    <scope>NUCLEOTIDE SEQUENCE [LARGE SCALE GENOMIC DNA]</scope>
    <source>
        <strain evidence="12 13">AU9919</strain>
    </source>
</reference>
<evidence type="ECO:0000256" key="10">
    <source>
        <dbReference type="SAM" id="Phobius"/>
    </source>
</evidence>
<keyword evidence="4 10" id="KW-0812">Transmembrane</keyword>
<evidence type="ECO:0000256" key="8">
    <source>
        <dbReference type="ARBA" id="ARBA00023136"/>
    </source>
</evidence>
<gene>
    <name evidence="12" type="ORF">CAL20_07295</name>
</gene>
<keyword evidence="8 10" id="KW-0472">Membrane</keyword>
<comment type="subcellular location">
    <subcellularLocation>
        <location evidence="1">Cell membrane</location>
        <topology evidence="1">Multi-pass membrane protein</topology>
    </subcellularLocation>
</comment>
<accession>A0A261U8T7</accession>
<comment type="caution">
    <text evidence="12">The sequence shown here is derived from an EMBL/GenBank/DDBJ whole genome shotgun (WGS) entry which is preliminary data.</text>
</comment>
<feature type="transmembrane region" description="Helical" evidence="10">
    <location>
        <begin position="32"/>
        <end position="52"/>
    </location>
</feature>
<evidence type="ECO:0000256" key="2">
    <source>
        <dbReference type="ARBA" id="ARBA00022448"/>
    </source>
</evidence>
<organism evidence="12 13">
    <name type="scientific">Bordetella genomosp. 4</name>
    <dbReference type="NCBI Taxonomy" id="463044"/>
    <lineage>
        <taxon>Bacteria</taxon>
        <taxon>Pseudomonadati</taxon>
        <taxon>Pseudomonadota</taxon>
        <taxon>Betaproteobacteria</taxon>
        <taxon>Burkholderiales</taxon>
        <taxon>Alcaligenaceae</taxon>
        <taxon>Bordetella</taxon>
    </lineage>
</organism>
<dbReference type="FunFam" id="3.40.50.300:FF:000421">
    <property type="entry name" value="Branched-chain amino acid ABC transporter ATP-binding protein"/>
    <property type="match status" value="1"/>
</dbReference>
<feature type="transmembrane region" description="Helical" evidence="10">
    <location>
        <begin position="108"/>
        <end position="125"/>
    </location>
</feature>
<dbReference type="GO" id="GO:0016887">
    <property type="term" value="F:ATP hydrolysis activity"/>
    <property type="evidence" value="ECO:0007669"/>
    <property type="project" value="InterPro"/>
</dbReference>
<feature type="region of interest" description="Disordered" evidence="9">
    <location>
        <begin position="320"/>
        <end position="339"/>
    </location>
</feature>
<dbReference type="InterPro" id="IPR051120">
    <property type="entry name" value="ABC_AA/LPS_Transport"/>
</dbReference>
<dbReference type="InterPro" id="IPR001851">
    <property type="entry name" value="ABC_transp_permease"/>
</dbReference>
<dbReference type="SMART" id="SM00382">
    <property type="entry name" value="AAA"/>
    <property type="match status" value="1"/>
</dbReference>
<dbReference type="RefSeq" id="WP_094837510.1">
    <property type="nucleotide sequence ID" value="NZ_NEVQ01000009.1"/>
</dbReference>
<dbReference type="SUPFAM" id="SSF52540">
    <property type="entry name" value="P-loop containing nucleoside triphosphate hydrolases"/>
    <property type="match status" value="1"/>
</dbReference>
<feature type="domain" description="ABC transporter" evidence="11">
    <location>
        <begin position="348"/>
        <end position="593"/>
    </location>
</feature>
<dbReference type="InterPro" id="IPR003593">
    <property type="entry name" value="AAA+_ATPase"/>
</dbReference>
<dbReference type="PANTHER" id="PTHR45772:SF2">
    <property type="entry name" value="ABC TRANSPORTER ATP-BINDING PROTEIN"/>
    <property type="match status" value="1"/>
</dbReference>
<feature type="transmembrane region" description="Helical" evidence="10">
    <location>
        <begin position="82"/>
        <end position="101"/>
    </location>
</feature>
<feature type="transmembrane region" description="Helical" evidence="10">
    <location>
        <begin position="242"/>
        <end position="267"/>
    </location>
</feature>